<comment type="cofactor">
    <cofactor evidence="1">
        <name>Mg(2+)</name>
        <dbReference type="ChEBI" id="CHEBI:18420"/>
    </cofactor>
</comment>
<comment type="caution">
    <text evidence="4">The sequence shown here is derived from an EMBL/GenBank/DDBJ whole genome shotgun (WGS) entry which is preliminary data.</text>
</comment>
<evidence type="ECO:0000313" key="4">
    <source>
        <dbReference type="EMBL" id="RHZ44694.1"/>
    </source>
</evidence>
<sequence>MSKNVENPRNIFGAFRFTNSLNIGQLIDSFNISSELNFLKFESQRFKFEKIIISLVISQISPGIIGSTTALIAILREDELRIANLGDSTIIIIRGKDCIFRSEILQHSFNFPKQLGTGSFDTPQDAQSYKIKIQKGDIVILGSDGLFDNVFEDDLLDEISRFICPKKGIINARPQVISDAITCRAKNASEDLNTPSPFSSQAMEEGLYYQGGKNDDISVVVGIISNPKELNTYR</sequence>
<keyword evidence="2" id="KW-1133">Transmembrane helix</keyword>
<evidence type="ECO:0000256" key="2">
    <source>
        <dbReference type="SAM" id="Phobius"/>
    </source>
</evidence>
<keyword evidence="1" id="KW-0378">Hydrolase</keyword>
<dbReference type="InterPro" id="IPR039123">
    <property type="entry name" value="PPTC7"/>
</dbReference>
<dbReference type="EMBL" id="PQFF01000566">
    <property type="protein sequence ID" value="RHZ44694.1"/>
    <property type="molecule type" value="Genomic_DNA"/>
</dbReference>
<dbReference type="InterPro" id="IPR001932">
    <property type="entry name" value="PPM-type_phosphatase-like_dom"/>
</dbReference>
<evidence type="ECO:0000313" key="5">
    <source>
        <dbReference type="Proteomes" id="UP000266861"/>
    </source>
</evidence>
<organism evidence="4 5">
    <name type="scientific">Diversispora epigaea</name>
    <dbReference type="NCBI Taxonomy" id="1348612"/>
    <lineage>
        <taxon>Eukaryota</taxon>
        <taxon>Fungi</taxon>
        <taxon>Fungi incertae sedis</taxon>
        <taxon>Mucoromycota</taxon>
        <taxon>Glomeromycotina</taxon>
        <taxon>Glomeromycetes</taxon>
        <taxon>Diversisporales</taxon>
        <taxon>Diversisporaceae</taxon>
        <taxon>Diversispora</taxon>
    </lineage>
</organism>
<comment type="similarity">
    <text evidence="1">Belongs to the PP2C family.</text>
</comment>
<dbReference type="AlphaFoldDB" id="A0A397G498"/>
<feature type="transmembrane region" description="Helical" evidence="2">
    <location>
        <begin position="51"/>
        <end position="75"/>
    </location>
</feature>
<keyword evidence="5" id="KW-1185">Reference proteome</keyword>
<dbReference type="SUPFAM" id="SSF81606">
    <property type="entry name" value="PP2C-like"/>
    <property type="match status" value="1"/>
</dbReference>
<accession>A0A397G498</accession>
<keyword evidence="1" id="KW-0464">Manganese</keyword>
<gene>
    <name evidence="4" type="ORF">Glove_712g12</name>
</gene>
<keyword evidence="1" id="KW-0904">Protein phosphatase</keyword>
<protein>
    <recommendedName>
        <fullName evidence="1">Protein phosphatase</fullName>
        <ecNumber evidence="1">3.1.3.16</ecNumber>
    </recommendedName>
</protein>
<dbReference type="OrthoDB" id="60843at2759"/>
<dbReference type="GO" id="GO:0046872">
    <property type="term" value="F:metal ion binding"/>
    <property type="evidence" value="ECO:0007669"/>
    <property type="project" value="UniProtKB-UniRule"/>
</dbReference>
<dbReference type="InterPro" id="IPR036457">
    <property type="entry name" value="PPM-type-like_dom_sf"/>
</dbReference>
<comment type="cofactor">
    <cofactor evidence="1">
        <name>Mn(2+)</name>
        <dbReference type="ChEBI" id="CHEBI:29035"/>
    </cofactor>
</comment>
<keyword evidence="2" id="KW-0812">Transmembrane</keyword>
<reference evidence="4 5" key="1">
    <citation type="submission" date="2018-08" db="EMBL/GenBank/DDBJ databases">
        <title>Genome and evolution of the arbuscular mycorrhizal fungus Diversispora epigaea (formerly Glomus versiforme) and its bacterial endosymbionts.</title>
        <authorList>
            <person name="Sun X."/>
            <person name="Fei Z."/>
            <person name="Harrison M."/>
        </authorList>
    </citation>
    <scope>NUCLEOTIDE SEQUENCE [LARGE SCALE GENOMIC DNA]</scope>
    <source>
        <strain evidence="4 5">IT104</strain>
    </source>
</reference>
<comment type="catalytic activity">
    <reaction evidence="1">
        <text>O-phospho-L-seryl-[protein] + H2O = L-seryl-[protein] + phosphate</text>
        <dbReference type="Rhea" id="RHEA:20629"/>
        <dbReference type="Rhea" id="RHEA-COMP:9863"/>
        <dbReference type="Rhea" id="RHEA-COMP:11604"/>
        <dbReference type="ChEBI" id="CHEBI:15377"/>
        <dbReference type="ChEBI" id="CHEBI:29999"/>
        <dbReference type="ChEBI" id="CHEBI:43474"/>
        <dbReference type="ChEBI" id="CHEBI:83421"/>
        <dbReference type="EC" id="3.1.3.16"/>
    </reaction>
</comment>
<dbReference type="Gene3D" id="3.60.40.10">
    <property type="entry name" value="PPM-type phosphatase domain"/>
    <property type="match status" value="2"/>
</dbReference>
<dbReference type="EC" id="3.1.3.16" evidence="1"/>
<keyword evidence="1" id="KW-0479">Metal-binding</keyword>
<keyword evidence="2" id="KW-0472">Membrane</keyword>
<dbReference type="PANTHER" id="PTHR12320">
    <property type="entry name" value="PROTEIN PHOSPHATASE 2C"/>
    <property type="match status" value="1"/>
</dbReference>
<dbReference type="PANTHER" id="PTHR12320:SF84">
    <property type="entry name" value="PROTEIN PHOSPHATASE"/>
    <property type="match status" value="1"/>
</dbReference>
<dbReference type="Proteomes" id="UP000266861">
    <property type="component" value="Unassembled WGS sequence"/>
</dbReference>
<feature type="domain" description="PPM-type phosphatase" evidence="3">
    <location>
        <begin position="1"/>
        <end position="224"/>
    </location>
</feature>
<dbReference type="GO" id="GO:0004722">
    <property type="term" value="F:protein serine/threonine phosphatase activity"/>
    <property type="evidence" value="ECO:0007669"/>
    <property type="project" value="UniProtKB-EC"/>
</dbReference>
<dbReference type="Pfam" id="PF07228">
    <property type="entry name" value="SpoIIE"/>
    <property type="match status" value="1"/>
</dbReference>
<name>A0A397G498_9GLOM</name>
<proteinExistence type="inferred from homology"/>
<comment type="catalytic activity">
    <reaction evidence="1">
        <text>O-phospho-L-threonyl-[protein] + H2O = L-threonyl-[protein] + phosphate</text>
        <dbReference type="Rhea" id="RHEA:47004"/>
        <dbReference type="Rhea" id="RHEA-COMP:11060"/>
        <dbReference type="Rhea" id="RHEA-COMP:11605"/>
        <dbReference type="ChEBI" id="CHEBI:15377"/>
        <dbReference type="ChEBI" id="CHEBI:30013"/>
        <dbReference type="ChEBI" id="CHEBI:43474"/>
        <dbReference type="ChEBI" id="CHEBI:61977"/>
        <dbReference type="EC" id="3.1.3.16"/>
    </reaction>
</comment>
<keyword evidence="1" id="KW-0460">Magnesium</keyword>
<evidence type="ECO:0000256" key="1">
    <source>
        <dbReference type="RuleBase" id="RU366020"/>
    </source>
</evidence>
<evidence type="ECO:0000259" key="3">
    <source>
        <dbReference type="PROSITE" id="PS51746"/>
    </source>
</evidence>
<dbReference type="STRING" id="1348612.A0A397G498"/>
<dbReference type="PROSITE" id="PS51746">
    <property type="entry name" value="PPM_2"/>
    <property type="match status" value="1"/>
</dbReference>